<proteinExistence type="predicted"/>
<dbReference type="Gene3D" id="3.90.550.20">
    <property type="match status" value="1"/>
</dbReference>
<dbReference type="EMBL" id="BAABCW010000004">
    <property type="protein sequence ID" value="GAA4114417.1"/>
    <property type="molecule type" value="Genomic_DNA"/>
</dbReference>
<keyword evidence="1" id="KW-0808">Transferase</keyword>
<dbReference type="Proteomes" id="UP001500459">
    <property type="component" value="Unassembled WGS sequence"/>
</dbReference>
<evidence type="ECO:0000313" key="4">
    <source>
        <dbReference type="Proteomes" id="UP001500459"/>
    </source>
</evidence>
<feature type="transmembrane region" description="Helical" evidence="2">
    <location>
        <begin position="230"/>
        <end position="248"/>
    </location>
</feature>
<dbReference type="InterPro" id="IPR007577">
    <property type="entry name" value="GlycoTrfase_DXD_sugar-bd_CS"/>
</dbReference>
<sequence>MIPKKIHYCWLSGDPFPELIAKCVDTWKEQLPDYEFILWDTNKFPLSSNKWVRESFETKKYAFAADYIRLYAVFEQGGIYLDTDIEVLKSFDELMHLPYFIGSEGDGVIEAGVFGAEKGAMWLADCLSHYENRSFIKDDGSYDTMTLPRIMMEQIQKEYSIKEMKNPKISELSYDIANTELQMFPKDFFCAKNHGTGMVEKTENTFCIHHFAMSWLPKKRTFLPNVKRKLMSIVGVNTVEILINFFGLRKIKRLLKK</sequence>
<evidence type="ECO:0000256" key="2">
    <source>
        <dbReference type="SAM" id="Phobius"/>
    </source>
</evidence>
<keyword evidence="2" id="KW-1133">Transmembrane helix</keyword>
<name>A0ABP7XFE8_9FLAO</name>
<dbReference type="SUPFAM" id="SSF53448">
    <property type="entry name" value="Nucleotide-diphospho-sugar transferases"/>
    <property type="match status" value="1"/>
</dbReference>
<dbReference type="InterPro" id="IPR029044">
    <property type="entry name" value="Nucleotide-diphossugar_trans"/>
</dbReference>
<dbReference type="PANTHER" id="PTHR32385:SF15">
    <property type="entry name" value="INOSITOL PHOSPHOCERAMIDE MANNOSYLTRANSFERASE 1"/>
    <property type="match status" value="1"/>
</dbReference>
<reference evidence="4" key="1">
    <citation type="journal article" date="2019" name="Int. J. Syst. Evol. Microbiol.">
        <title>The Global Catalogue of Microorganisms (GCM) 10K type strain sequencing project: providing services to taxonomists for standard genome sequencing and annotation.</title>
        <authorList>
            <consortium name="The Broad Institute Genomics Platform"/>
            <consortium name="The Broad Institute Genome Sequencing Center for Infectious Disease"/>
            <person name="Wu L."/>
            <person name="Ma J."/>
        </authorList>
    </citation>
    <scope>NUCLEOTIDE SEQUENCE [LARGE SCALE GENOMIC DNA]</scope>
    <source>
        <strain evidence="4">JCM 17106</strain>
    </source>
</reference>
<dbReference type="InterPro" id="IPR051706">
    <property type="entry name" value="Glycosyltransferase_domain"/>
</dbReference>
<evidence type="ECO:0000313" key="3">
    <source>
        <dbReference type="EMBL" id="GAA4114417.1"/>
    </source>
</evidence>
<dbReference type="Pfam" id="PF04488">
    <property type="entry name" value="Gly_transf_sug"/>
    <property type="match status" value="1"/>
</dbReference>
<keyword evidence="2" id="KW-0812">Transmembrane</keyword>
<protein>
    <submittedName>
        <fullName evidence="3">Glycosyltransferase</fullName>
    </submittedName>
</protein>
<keyword evidence="4" id="KW-1185">Reference proteome</keyword>
<gene>
    <name evidence="3" type="ORF">GCM10022393_13810</name>
</gene>
<dbReference type="RefSeq" id="WP_344925913.1">
    <property type="nucleotide sequence ID" value="NZ_BAABCW010000004.1"/>
</dbReference>
<comment type="caution">
    <text evidence="3">The sequence shown here is derived from an EMBL/GenBank/DDBJ whole genome shotgun (WGS) entry which is preliminary data.</text>
</comment>
<dbReference type="PANTHER" id="PTHR32385">
    <property type="entry name" value="MANNOSYL PHOSPHORYLINOSITOL CERAMIDE SYNTHASE"/>
    <property type="match status" value="1"/>
</dbReference>
<evidence type="ECO:0000256" key="1">
    <source>
        <dbReference type="ARBA" id="ARBA00022679"/>
    </source>
</evidence>
<accession>A0ABP7XFE8</accession>
<organism evidence="3 4">
    <name type="scientific">Aquimarina addita</name>
    <dbReference type="NCBI Taxonomy" id="870485"/>
    <lineage>
        <taxon>Bacteria</taxon>
        <taxon>Pseudomonadati</taxon>
        <taxon>Bacteroidota</taxon>
        <taxon>Flavobacteriia</taxon>
        <taxon>Flavobacteriales</taxon>
        <taxon>Flavobacteriaceae</taxon>
        <taxon>Aquimarina</taxon>
    </lineage>
</organism>
<keyword evidence="2" id="KW-0472">Membrane</keyword>